<evidence type="ECO:0000256" key="1">
    <source>
        <dbReference type="SAM" id="Phobius"/>
    </source>
</evidence>
<organism evidence="3 4">
    <name type="scientific">Paragonimus westermani</name>
    <dbReference type="NCBI Taxonomy" id="34504"/>
    <lineage>
        <taxon>Eukaryota</taxon>
        <taxon>Metazoa</taxon>
        <taxon>Spiralia</taxon>
        <taxon>Lophotrochozoa</taxon>
        <taxon>Platyhelminthes</taxon>
        <taxon>Trematoda</taxon>
        <taxon>Digenea</taxon>
        <taxon>Plagiorchiida</taxon>
        <taxon>Troglotremata</taxon>
        <taxon>Troglotrematidae</taxon>
        <taxon>Paragonimus</taxon>
    </lineage>
</organism>
<dbReference type="OrthoDB" id="419198at2759"/>
<keyword evidence="1" id="KW-0472">Membrane</keyword>
<keyword evidence="1" id="KW-0812">Transmembrane</keyword>
<name>A0A8T0DAI0_9TREM</name>
<dbReference type="AlphaFoldDB" id="A0A8T0DAI0"/>
<dbReference type="InterPro" id="IPR007074">
    <property type="entry name" value="LicD/FKTN/FKRP_NTP_transf"/>
</dbReference>
<evidence type="ECO:0000313" key="4">
    <source>
        <dbReference type="Proteomes" id="UP000699462"/>
    </source>
</evidence>
<evidence type="ECO:0000313" key="3">
    <source>
        <dbReference type="EMBL" id="KAF8564452.1"/>
    </source>
</evidence>
<keyword evidence="1" id="KW-1133">Transmembrane helix</keyword>
<proteinExistence type="predicted"/>
<reference evidence="3 4" key="1">
    <citation type="submission" date="2019-07" db="EMBL/GenBank/DDBJ databases">
        <title>Annotation for the trematode Paragonimus westermani.</title>
        <authorList>
            <person name="Choi Y.-J."/>
        </authorList>
    </citation>
    <scope>NUCLEOTIDE SEQUENCE [LARGE SCALE GENOMIC DNA]</scope>
    <source>
        <strain evidence="3">180907_Pwestermani</strain>
    </source>
</reference>
<evidence type="ECO:0000259" key="2">
    <source>
        <dbReference type="Pfam" id="PF04991"/>
    </source>
</evidence>
<dbReference type="EMBL" id="JTDF01008656">
    <property type="protein sequence ID" value="KAF8564452.1"/>
    <property type="molecule type" value="Genomic_DNA"/>
</dbReference>
<keyword evidence="4" id="KW-1185">Reference proteome</keyword>
<feature type="domain" description="LicD/FKTN/FKRP nucleotidyltransferase" evidence="2">
    <location>
        <begin position="125"/>
        <end position="150"/>
    </location>
</feature>
<accession>A0A8T0DAI0</accession>
<feature type="transmembrane region" description="Helical" evidence="1">
    <location>
        <begin position="12"/>
        <end position="29"/>
    </location>
</feature>
<comment type="caution">
    <text evidence="3">The sequence shown here is derived from an EMBL/GenBank/DDBJ whole genome shotgun (WGS) entry which is preliminary data.</text>
</comment>
<dbReference type="Pfam" id="PF04991">
    <property type="entry name" value="LicD"/>
    <property type="match status" value="1"/>
</dbReference>
<dbReference type="Proteomes" id="UP000699462">
    <property type="component" value="Unassembled WGS sequence"/>
</dbReference>
<dbReference type="GO" id="GO:0009100">
    <property type="term" value="P:glycoprotein metabolic process"/>
    <property type="evidence" value="ECO:0007669"/>
    <property type="project" value="UniProtKB-ARBA"/>
</dbReference>
<protein>
    <recommendedName>
        <fullName evidence="2">LicD/FKTN/FKRP nucleotidyltransferase domain-containing protein</fullName>
    </recommendedName>
</protein>
<sequence>MRMKTYRYCRKLLAGVLIIIILLKFGWLWTNRAQTPQQPVIILDSFIVEPFWNQCRLHLLPNLSQLEWPEVQVSDRPNGLTHNGKLQITTRTFEPTMSRGQRALSERLLKMFADLMFSNGMGNQFFLASGTLLGSFRHHDYIPWDDDVDVLADESVRLKLRQLVLSLGGEYLIHSTDTRDKIFTQLLNPDLNVYDLEYSRNTSDYPWGWPALDVSYYAVLLIGHGI</sequence>
<gene>
    <name evidence="3" type="ORF">P879_11620</name>
</gene>